<gene>
    <name evidence="2" type="ORF">D0466_17845</name>
</gene>
<reference evidence="2 3" key="1">
    <citation type="submission" date="2018-08" db="EMBL/GenBank/DDBJ databases">
        <title>Bacillus chawlae sp. nov., Bacillus glennii sp. nov., and Bacillus saganii sp. nov. Isolated from the Vehicle Assembly Building at Kennedy Space Center where the Viking Spacecraft were Assembled.</title>
        <authorList>
            <person name="Seuylemezian A."/>
            <person name="Vaishampayan P."/>
        </authorList>
    </citation>
    <scope>NUCLEOTIDE SEQUENCE [LARGE SCALE GENOMIC DNA]</scope>
    <source>
        <strain evidence="2 3">V44-8</strain>
    </source>
</reference>
<accession>A0A372L9C1</accession>
<protein>
    <recommendedName>
        <fullName evidence="1">Treble clef zinc finger domain-containing protein</fullName>
    </recommendedName>
</protein>
<name>A0A372L9C1_9BACI</name>
<dbReference type="RefSeq" id="WP_117323911.1">
    <property type="nucleotide sequence ID" value="NZ_QVTD01000013.1"/>
</dbReference>
<dbReference type="Pfam" id="PF14311">
    <property type="entry name" value="DUF4379"/>
    <property type="match status" value="1"/>
</dbReference>
<dbReference type="Proteomes" id="UP000262939">
    <property type="component" value="Unassembled WGS sequence"/>
</dbReference>
<evidence type="ECO:0000259" key="1">
    <source>
        <dbReference type="Pfam" id="PF14311"/>
    </source>
</evidence>
<evidence type="ECO:0000313" key="2">
    <source>
        <dbReference type="EMBL" id="RFU61666.1"/>
    </source>
</evidence>
<keyword evidence="3" id="KW-1185">Reference proteome</keyword>
<feature type="domain" description="Treble clef zinc finger" evidence="1">
    <location>
        <begin position="2"/>
        <end position="43"/>
    </location>
</feature>
<dbReference type="InterPro" id="IPR025487">
    <property type="entry name" value="DUF4379"/>
</dbReference>
<dbReference type="AlphaFoldDB" id="A0A372L9C1"/>
<sequence>MAKQWHPTKNGDVFQDEVEAYAREAYWWLCENGHEWKKALNSKEVLSVNTENNTKFSDTFNNFIK</sequence>
<proteinExistence type="predicted"/>
<dbReference type="EMBL" id="QVTD01000013">
    <property type="protein sequence ID" value="RFU61666.1"/>
    <property type="molecule type" value="Genomic_DNA"/>
</dbReference>
<dbReference type="OrthoDB" id="583824at2"/>
<organism evidence="2 3">
    <name type="scientific">Peribacillus glennii</name>
    <dbReference type="NCBI Taxonomy" id="2303991"/>
    <lineage>
        <taxon>Bacteria</taxon>
        <taxon>Bacillati</taxon>
        <taxon>Bacillota</taxon>
        <taxon>Bacilli</taxon>
        <taxon>Bacillales</taxon>
        <taxon>Bacillaceae</taxon>
        <taxon>Peribacillus</taxon>
    </lineage>
</organism>
<evidence type="ECO:0000313" key="3">
    <source>
        <dbReference type="Proteomes" id="UP000262939"/>
    </source>
</evidence>
<comment type="caution">
    <text evidence="2">The sequence shown here is derived from an EMBL/GenBank/DDBJ whole genome shotgun (WGS) entry which is preliminary data.</text>
</comment>